<evidence type="ECO:0000256" key="6">
    <source>
        <dbReference type="ARBA" id="ARBA00022490"/>
    </source>
</evidence>
<dbReference type="PRINTS" id="PR00984">
    <property type="entry name" value="TRNASYNTHILE"/>
</dbReference>
<keyword evidence="12" id="KW-0648">Protein biosynthesis</keyword>
<dbReference type="SUPFAM" id="SSF52374">
    <property type="entry name" value="Nucleotidylyl transferase"/>
    <property type="match status" value="1"/>
</dbReference>
<dbReference type="CDD" id="cd07961">
    <property type="entry name" value="Anticodon_Ia_Ile_ABEc"/>
    <property type="match status" value="1"/>
</dbReference>
<dbReference type="GO" id="GO:0000049">
    <property type="term" value="F:tRNA binding"/>
    <property type="evidence" value="ECO:0007669"/>
    <property type="project" value="InterPro"/>
</dbReference>
<evidence type="ECO:0000256" key="11">
    <source>
        <dbReference type="ARBA" id="ARBA00022840"/>
    </source>
</evidence>
<evidence type="ECO:0000256" key="7">
    <source>
        <dbReference type="ARBA" id="ARBA00022598"/>
    </source>
</evidence>
<dbReference type="Gene3D" id="3.90.740.10">
    <property type="entry name" value="Valyl/Leucyl/Isoleucyl-tRNA synthetase, editing domain"/>
    <property type="match status" value="1"/>
</dbReference>
<keyword evidence="11" id="KW-0067">ATP-binding</keyword>
<dbReference type="EC" id="6.1.1.5" evidence="5 16"/>
<organism evidence="19 20">
    <name type="scientific">Melittangium boletus DSM 14713</name>
    <dbReference type="NCBI Taxonomy" id="1294270"/>
    <lineage>
        <taxon>Bacteria</taxon>
        <taxon>Pseudomonadati</taxon>
        <taxon>Myxococcota</taxon>
        <taxon>Myxococcia</taxon>
        <taxon>Myxococcales</taxon>
        <taxon>Cystobacterineae</taxon>
        <taxon>Archangiaceae</taxon>
        <taxon>Melittangium</taxon>
    </lineage>
</organism>
<evidence type="ECO:0000256" key="16">
    <source>
        <dbReference type="NCBIfam" id="TIGR00392"/>
    </source>
</evidence>
<evidence type="ECO:0000256" key="13">
    <source>
        <dbReference type="ARBA" id="ARBA00023146"/>
    </source>
</evidence>
<evidence type="ECO:0000259" key="17">
    <source>
        <dbReference type="Pfam" id="PF00133"/>
    </source>
</evidence>
<dbReference type="Pfam" id="PF08264">
    <property type="entry name" value="Anticodon_1"/>
    <property type="match status" value="1"/>
</dbReference>
<dbReference type="NCBIfam" id="TIGR00392">
    <property type="entry name" value="ileS"/>
    <property type="match status" value="1"/>
</dbReference>
<comment type="similarity">
    <text evidence="3">Belongs to the class-I aminoacyl-tRNA synthetase family. IleS type 2 subfamily.</text>
</comment>
<dbReference type="GO" id="GO:0046872">
    <property type="term" value="F:metal ion binding"/>
    <property type="evidence" value="ECO:0007669"/>
    <property type="project" value="UniProtKB-KW"/>
</dbReference>
<dbReference type="InterPro" id="IPR002300">
    <property type="entry name" value="aa-tRNA-synth_Ia"/>
</dbReference>
<keyword evidence="6" id="KW-0963">Cytoplasm</keyword>
<dbReference type="InterPro" id="IPR009008">
    <property type="entry name" value="Val/Leu/Ile-tRNA-synth_edit"/>
</dbReference>
<dbReference type="Proteomes" id="UP000217289">
    <property type="component" value="Chromosome"/>
</dbReference>
<comment type="subcellular location">
    <subcellularLocation>
        <location evidence="2">Cytoplasm</location>
    </subcellularLocation>
</comment>
<dbReference type="InterPro" id="IPR009080">
    <property type="entry name" value="tRNAsynth_Ia_anticodon-bd"/>
</dbReference>
<dbReference type="InterPro" id="IPR002301">
    <property type="entry name" value="Ile-tRNA-ligase"/>
</dbReference>
<dbReference type="InterPro" id="IPR033709">
    <property type="entry name" value="Anticodon_Ile_ABEc"/>
</dbReference>
<gene>
    <name evidence="19" type="ORF">MEBOL_002196</name>
</gene>
<evidence type="ECO:0000256" key="15">
    <source>
        <dbReference type="ARBA" id="ARBA00048359"/>
    </source>
</evidence>
<dbReference type="FunFam" id="3.40.50.620:FF:000063">
    <property type="entry name" value="Isoleucine--tRNA ligase"/>
    <property type="match status" value="1"/>
</dbReference>
<keyword evidence="7 19" id="KW-0436">Ligase</keyword>
<feature type="domain" description="Aminoacyl-tRNA synthetase class Ia" evidence="17">
    <location>
        <begin position="35"/>
        <end position="741"/>
    </location>
</feature>
<sequence length="1255" mass="141642">MGPHPVLRHAPMSSPAPLFTSVPAELDFPADERRVLAFWKERRIFERTLQGRDDAPGFVFYEGPPTANGLPHNGHVLTRVIKDLFPRYKSLRGYRVPRKAGWDTHGLPVEVEVEKELRIHGKAEIERYGVEPFTERCIESVFRYTSEWERLTERIGFWVDLQDAYVTYHRGYVESVWWALAELYRKGLLYRGHKIVWWWPQGGTALSSGEVGMGYRTVDDPSAYVALPLRDTPDTALLIWTTTPWTLPSNMYAAVNPTVDYVTVDAGERKLILAAALREELAKKLKKDLPVLATHKGAELVGRRYLPPYDVYVQRVGDTQLPLAQGGTEAPAWRVIGADFVTLSSGTGIVHIAPAFGEDDYEAFRRERARFADPSALEMFCAIRPDGTFGEDFPSLTGRFVKDADKDIQRELKERGRMLLIEQYRHEYPFCWRADDDPLIQFARPAWYIRTTSVKDKAIENNRQVNWVPEHIKEGRFGDFLANNVDWALSRERYWGTALPLWVNTETGEVEAHASLESLRAQPGSTLAAVEAELKAFLAKKPDSAGAEHLIVHKPWIDKVTYEKPGTPGRFVRVPEVVDVWFDSGCMPFAQWGYPHAPGSHEKFTRAFPADFISEAIDQTRGWFYSLLMISTLVFDEETQRRQGITPPRDFPLPYKNCIVLGHVSDKEGKKESKSKGNYTPPEIILDEVRMDFAVLDDARAGVPGVPGEALIAREDLEGLDLQEGARLQVFRQDAPERALTLTVKVHKKLKRRVVLLAAKDLEALGVKPSARGADVMPVEVPRLPPTERVVLKDPASKAPGADAFRWFFFAASPTWSNTRHSLSNVRLLQKDFQVKLRNVYSFFTIYANIDGFSPALGNPDATEAPWRAIQKSTGWRPPAERPVLDRWILSEVQLALRDVTRALDAYQVYEAAQRMVALVDALSNWYLRRSRERFWAPGLEADKRDAYFTLYEVLTTLTSLSAPFTPFFAEEMWGNLVRQPWPQSQPESVHLGRFPEPDTSLIDEALSTEMGAVRELVSLGLKVRTDNRLKVRQPLSRVDVVLARRELQERVAVYEHLLSDELNVHAVRFLEAGQEADVVRYKVRPNLRAMGSRLGPKLAPVRKAFDAADSRLLQGELAREGKVALTVGGEAMVFPAEELEVLVEANAGYAAAGSGVGVVVLHTELTEALVDEGLVRELLARVQAARKDLALGYTDRIRLWVDGDARVRKVTQEARELISRETLTTELHVGPEGFTSEEEVNLNGLPARVRVERA</sequence>
<keyword evidence="20" id="KW-1185">Reference proteome</keyword>
<evidence type="ECO:0000256" key="12">
    <source>
        <dbReference type="ARBA" id="ARBA00022917"/>
    </source>
</evidence>
<evidence type="ECO:0000256" key="1">
    <source>
        <dbReference type="ARBA" id="ARBA00001947"/>
    </source>
</evidence>
<keyword evidence="8" id="KW-0479">Metal-binding</keyword>
<comment type="catalytic activity">
    <reaction evidence="15">
        <text>tRNA(Ile) + L-isoleucine + ATP = L-isoleucyl-tRNA(Ile) + AMP + diphosphate</text>
        <dbReference type="Rhea" id="RHEA:11060"/>
        <dbReference type="Rhea" id="RHEA-COMP:9666"/>
        <dbReference type="Rhea" id="RHEA-COMP:9695"/>
        <dbReference type="ChEBI" id="CHEBI:30616"/>
        <dbReference type="ChEBI" id="CHEBI:33019"/>
        <dbReference type="ChEBI" id="CHEBI:58045"/>
        <dbReference type="ChEBI" id="CHEBI:78442"/>
        <dbReference type="ChEBI" id="CHEBI:78528"/>
        <dbReference type="ChEBI" id="CHEBI:456215"/>
        <dbReference type="EC" id="6.1.1.5"/>
    </reaction>
</comment>
<dbReference type="InterPro" id="IPR014729">
    <property type="entry name" value="Rossmann-like_a/b/a_fold"/>
</dbReference>
<dbReference type="Pfam" id="PF00133">
    <property type="entry name" value="tRNA-synt_1"/>
    <property type="match status" value="1"/>
</dbReference>
<dbReference type="GO" id="GO:0005524">
    <property type="term" value="F:ATP binding"/>
    <property type="evidence" value="ECO:0007669"/>
    <property type="project" value="UniProtKB-KW"/>
</dbReference>
<evidence type="ECO:0000259" key="18">
    <source>
        <dbReference type="Pfam" id="PF08264"/>
    </source>
</evidence>
<dbReference type="Pfam" id="PF19302">
    <property type="entry name" value="DUF5915"/>
    <property type="match status" value="1"/>
</dbReference>
<dbReference type="EMBL" id="CP022163">
    <property type="protein sequence ID" value="ATB28747.1"/>
    <property type="molecule type" value="Genomic_DNA"/>
</dbReference>
<evidence type="ECO:0000256" key="14">
    <source>
        <dbReference type="ARBA" id="ARBA00025217"/>
    </source>
</evidence>
<evidence type="ECO:0000256" key="5">
    <source>
        <dbReference type="ARBA" id="ARBA00013165"/>
    </source>
</evidence>
<proteinExistence type="inferred from homology"/>
<dbReference type="InterPro" id="IPR023586">
    <property type="entry name" value="Ile-tRNA-ligase_type2"/>
</dbReference>
<dbReference type="GO" id="GO:0004822">
    <property type="term" value="F:isoleucine-tRNA ligase activity"/>
    <property type="evidence" value="ECO:0007669"/>
    <property type="project" value="UniProtKB-UniRule"/>
</dbReference>
<dbReference type="GO" id="GO:0006428">
    <property type="term" value="P:isoleucyl-tRNA aminoacylation"/>
    <property type="evidence" value="ECO:0007669"/>
    <property type="project" value="UniProtKB-UniRule"/>
</dbReference>
<evidence type="ECO:0000256" key="9">
    <source>
        <dbReference type="ARBA" id="ARBA00022741"/>
    </source>
</evidence>
<keyword evidence="9" id="KW-0547">Nucleotide-binding</keyword>
<evidence type="ECO:0000313" key="20">
    <source>
        <dbReference type="Proteomes" id="UP000217289"/>
    </source>
</evidence>
<dbReference type="GO" id="GO:0005737">
    <property type="term" value="C:cytoplasm"/>
    <property type="evidence" value="ECO:0007669"/>
    <property type="project" value="UniProtKB-SubCell"/>
</dbReference>
<dbReference type="Gene3D" id="1.10.730.10">
    <property type="entry name" value="Isoleucyl-tRNA Synthetase, Domain 1"/>
    <property type="match status" value="1"/>
</dbReference>
<dbReference type="SUPFAM" id="SSF47323">
    <property type="entry name" value="Anticodon-binding domain of a subclass of class I aminoacyl-tRNA synthetases"/>
    <property type="match status" value="1"/>
</dbReference>
<dbReference type="PANTHER" id="PTHR42780:SF1">
    <property type="entry name" value="ISOLEUCINE--TRNA LIGASE, CYTOPLASMIC"/>
    <property type="match status" value="1"/>
</dbReference>
<evidence type="ECO:0000256" key="4">
    <source>
        <dbReference type="ARBA" id="ARBA00011245"/>
    </source>
</evidence>
<dbReference type="SUPFAM" id="SSF50677">
    <property type="entry name" value="ValRS/IleRS/LeuRS editing domain"/>
    <property type="match status" value="1"/>
</dbReference>
<keyword evidence="10" id="KW-0862">Zinc</keyword>
<accession>A0A250IC84</accession>
<dbReference type="Gene3D" id="3.40.50.620">
    <property type="entry name" value="HUPs"/>
    <property type="match status" value="2"/>
</dbReference>
<dbReference type="KEGG" id="mbd:MEBOL_002196"/>
<comment type="cofactor">
    <cofactor evidence="1">
        <name>Zn(2+)</name>
        <dbReference type="ChEBI" id="CHEBI:29105"/>
    </cofactor>
</comment>
<reference evidence="19 20" key="1">
    <citation type="submission" date="2017-06" db="EMBL/GenBank/DDBJ databases">
        <authorList>
            <person name="Kim H.J."/>
            <person name="Triplett B.A."/>
        </authorList>
    </citation>
    <scope>NUCLEOTIDE SEQUENCE [LARGE SCALE GENOMIC DNA]</scope>
    <source>
        <strain evidence="19 20">DSM 14713</strain>
    </source>
</reference>
<comment type="function">
    <text evidence="14">Catalyzes the attachment of isoleucine to tRNA(Ile). As IleRS can inadvertently accommodate and process structurally similar amino acids such as valine, to avoid such errors it has two additional distinct tRNA(Ile)-dependent editing activities. One activity is designated as 'pretransfer' editing and involves the hydrolysis of activated Val-AMP. The other activity is designated 'posttransfer' editing and involves deacylation of mischarged Val-tRNA(Ile).</text>
</comment>
<dbReference type="GO" id="GO:0002161">
    <property type="term" value="F:aminoacyl-tRNA deacylase activity"/>
    <property type="evidence" value="ECO:0007669"/>
    <property type="project" value="InterPro"/>
</dbReference>
<evidence type="ECO:0000313" key="19">
    <source>
        <dbReference type="EMBL" id="ATB28747.1"/>
    </source>
</evidence>
<comment type="subunit">
    <text evidence="4">Monomer.</text>
</comment>
<protein>
    <recommendedName>
        <fullName evidence="5 16">Isoleucine--tRNA ligase</fullName>
        <ecNumber evidence="5 16">6.1.1.5</ecNumber>
    </recommendedName>
</protein>
<evidence type="ECO:0000256" key="8">
    <source>
        <dbReference type="ARBA" id="ARBA00022723"/>
    </source>
</evidence>
<keyword evidence="13" id="KW-0030">Aminoacyl-tRNA synthetase</keyword>
<dbReference type="AlphaFoldDB" id="A0A250IC84"/>
<evidence type="ECO:0000256" key="3">
    <source>
        <dbReference type="ARBA" id="ARBA00007078"/>
    </source>
</evidence>
<evidence type="ECO:0000256" key="2">
    <source>
        <dbReference type="ARBA" id="ARBA00004496"/>
    </source>
</evidence>
<dbReference type="InterPro" id="IPR013155">
    <property type="entry name" value="M/V/L/I-tRNA-synth_anticd-bd"/>
</dbReference>
<evidence type="ECO:0000256" key="10">
    <source>
        <dbReference type="ARBA" id="ARBA00022833"/>
    </source>
</evidence>
<feature type="domain" description="Methionyl/Valyl/Leucyl/Isoleucyl-tRNA synthetase anticodon-binding" evidence="18">
    <location>
        <begin position="886"/>
        <end position="1037"/>
    </location>
</feature>
<name>A0A250IC84_9BACT</name>
<dbReference type="PANTHER" id="PTHR42780">
    <property type="entry name" value="SOLEUCYL-TRNA SYNTHETASE"/>
    <property type="match status" value="1"/>
</dbReference>